<dbReference type="Gene3D" id="3.90.1710.10">
    <property type="entry name" value="Enterococcus faecalis V583 domain"/>
    <property type="match status" value="1"/>
</dbReference>
<accession>A0A7G9R2S3</accession>
<evidence type="ECO:0000313" key="1">
    <source>
        <dbReference type="EMBL" id="QNN49898.1"/>
    </source>
</evidence>
<dbReference type="AlphaFoldDB" id="A0A7G9R2S3"/>
<protein>
    <submittedName>
        <fullName evidence="1">DUF1116 domain-containing protein</fullName>
    </submittedName>
</protein>
<dbReference type="Gene3D" id="1.10.10.660">
    <property type="entry name" value="conserved protein of unknown function from Enterococcus faecalis V583"/>
    <property type="match status" value="1"/>
</dbReference>
<dbReference type="InterPro" id="IPR024033">
    <property type="entry name" value="OXTCase_su_AllG_h-dom"/>
</dbReference>
<organism evidence="1 2">
    <name type="scientific">Phycicoccus endophyticus</name>
    <dbReference type="NCBI Taxonomy" id="1690220"/>
    <lineage>
        <taxon>Bacteria</taxon>
        <taxon>Bacillati</taxon>
        <taxon>Actinomycetota</taxon>
        <taxon>Actinomycetes</taxon>
        <taxon>Micrococcales</taxon>
        <taxon>Intrasporangiaceae</taxon>
        <taxon>Phycicoccus</taxon>
    </lineage>
</organism>
<reference evidence="1 2" key="1">
    <citation type="submission" date="2020-08" db="EMBL/GenBank/DDBJ databases">
        <title>Genome sequence of Phycicoccus endophyticus JCM 31784T.</title>
        <authorList>
            <person name="Hyun D.-W."/>
            <person name="Bae J.-W."/>
        </authorList>
    </citation>
    <scope>NUCLEOTIDE SEQUENCE [LARGE SCALE GENOMIC DNA]</scope>
    <source>
        <strain evidence="1 2">JCM 31784</strain>
    </source>
</reference>
<dbReference type="InterPro" id="IPR009499">
    <property type="entry name" value="AllG-like"/>
</dbReference>
<dbReference type="Proteomes" id="UP000515976">
    <property type="component" value="Chromosome"/>
</dbReference>
<gene>
    <name evidence="1" type="ORF">H9L10_02070</name>
</gene>
<dbReference type="Pfam" id="PF06545">
    <property type="entry name" value="AllG"/>
    <property type="match status" value="1"/>
</dbReference>
<sequence length="468" mass="48327">MSVPLHGLLATDPVVATSGVALFADALRAQAVPVTEVAWRPPPAGTEGPLARVMADPRRAGANAEAVARMTAAGAELVDVAPAAEVLGLRPGTFLHAGPPIDWERASGPLRGALVGAVLLEGLAQTPEEAERRLAAGDVDLEPCHHHGGVGPMAGVVSPSMWVYVLRDEVHDNLSWCSLNEGLGKVLRYGAYGPEVIKRLRWMGSVLGPILRQALRSVGPVDVRAVIAQMLQMGDEGHNRNRAGSLLLLRELLPGMVTADAPSSDVAEAVRFSGANEHFFLNLGMPACKLATLAAEGIPGSSVVTTMARNGTDFGIRVSGTGEQWFTGPANTPEGLFLGDYGPEDANPDIGDSAITETAGIGGFAMAAAPAIVRFVGGDVPFALAATRRMYEVTVGEHPAYQVPVLGFRGTPVGIDVASVVRTGELPQINTGMAGRVAGTGQVGAGLVTPPAECFVGALEALAAAVPR</sequence>
<evidence type="ECO:0000313" key="2">
    <source>
        <dbReference type="Proteomes" id="UP000515976"/>
    </source>
</evidence>
<proteinExistence type="predicted"/>
<name>A0A7G9R2S3_9MICO</name>
<dbReference type="Gene3D" id="3.90.1700.10">
    <property type="entry name" value="v583 domain like"/>
    <property type="match status" value="1"/>
</dbReference>
<keyword evidence="2" id="KW-1185">Reference proteome</keyword>
<dbReference type="KEGG" id="pei:H9L10_02070"/>
<dbReference type="RefSeq" id="WP_166103619.1">
    <property type="nucleotide sequence ID" value="NZ_BMMY01000002.1"/>
</dbReference>
<dbReference type="EMBL" id="CP060712">
    <property type="protein sequence ID" value="QNN49898.1"/>
    <property type="molecule type" value="Genomic_DNA"/>
</dbReference>